<keyword evidence="1" id="KW-0812">Transmembrane</keyword>
<dbReference type="AlphaFoldDB" id="A0A850RC51"/>
<dbReference type="EMBL" id="JABZEC010000003">
    <property type="protein sequence ID" value="NVY96368.1"/>
    <property type="molecule type" value="Genomic_DNA"/>
</dbReference>
<organism evidence="2 3">
    <name type="scientific">Bombilactobacillus apium</name>
    <dbReference type="NCBI Taxonomy" id="2675299"/>
    <lineage>
        <taxon>Bacteria</taxon>
        <taxon>Bacillati</taxon>
        <taxon>Bacillota</taxon>
        <taxon>Bacilli</taxon>
        <taxon>Lactobacillales</taxon>
        <taxon>Lactobacillaceae</taxon>
        <taxon>Bombilactobacillus</taxon>
    </lineage>
</organism>
<keyword evidence="1" id="KW-0472">Membrane</keyword>
<protein>
    <submittedName>
        <fullName evidence="2">ECF transporter S component</fullName>
    </submittedName>
</protein>
<evidence type="ECO:0000313" key="2">
    <source>
        <dbReference type="EMBL" id="NVY96368.1"/>
    </source>
</evidence>
<keyword evidence="1" id="KW-1133">Transmembrane helix</keyword>
<name>A0A850RC51_9LACO</name>
<dbReference type="Pfam" id="PF07155">
    <property type="entry name" value="ECF-ribofla_trS"/>
    <property type="match status" value="1"/>
</dbReference>
<feature type="transmembrane region" description="Helical" evidence="1">
    <location>
        <begin position="100"/>
        <end position="121"/>
    </location>
</feature>
<reference evidence="2 3" key="1">
    <citation type="submission" date="2020-06" db="EMBL/GenBank/DDBJ databases">
        <authorList>
            <person name="Kang J."/>
        </authorList>
    </citation>
    <scope>NUCLEOTIDE SEQUENCE [LARGE SCALE GENOMIC DNA]</scope>
    <source>
        <strain evidence="2 3">DCY120</strain>
    </source>
</reference>
<dbReference type="Gene3D" id="1.10.1760.20">
    <property type="match status" value="1"/>
</dbReference>
<dbReference type="InterPro" id="IPR009825">
    <property type="entry name" value="ECF_substrate-spec-like"/>
</dbReference>
<feature type="transmembrane region" description="Helical" evidence="1">
    <location>
        <begin position="36"/>
        <end position="59"/>
    </location>
</feature>
<feature type="transmembrane region" description="Helical" evidence="1">
    <location>
        <begin position="6"/>
        <end position="24"/>
    </location>
</feature>
<feature type="transmembrane region" description="Helical" evidence="1">
    <location>
        <begin position="141"/>
        <end position="162"/>
    </location>
</feature>
<dbReference type="GO" id="GO:0016020">
    <property type="term" value="C:membrane"/>
    <property type="evidence" value="ECO:0007669"/>
    <property type="project" value="InterPro"/>
</dbReference>
<evidence type="ECO:0000256" key="1">
    <source>
        <dbReference type="SAM" id="Phobius"/>
    </source>
</evidence>
<proteinExistence type="predicted"/>
<dbReference type="Proteomes" id="UP000563523">
    <property type="component" value="Unassembled WGS sequence"/>
</dbReference>
<keyword evidence="3" id="KW-1185">Reference proteome</keyword>
<comment type="caution">
    <text evidence="2">The sequence shown here is derived from an EMBL/GenBank/DDBJ whole genome shotgun (WGS) entry which is preliminary data.</text>
</comment>
<gene>
    <name evidence="2" type="ORF">HU830_04170</name>
</gene>
<accession>A0A850RC51</accession>
<evidence type="ECO:0000313" key="3">
    <source>
        <dbReference type="Proteomes" id="UP000563523"/>
    </source>
</evidence>
<sequence length="173" mass="18375">MAGLCAAIIFIGISLFRINLPAVVGKPFIHFGNTFAVVGTLILGGRYGSGAAMIGLGLFDILNGYAATAWLTIIEALVLCLVVAGVFRVVQYRPGQIKKLYLVSAAAGLIKLVTSWMTGIVESMMVGTNFFVAAVNSFLSLPATAINSVATFILVPIVYIALEKTILRRVHLN</sequence>
<feature type="transmembrane region" description="Helical" evidence="1">
    <location>
        <begin position="65"/>
        <end position="88"/>
    </location>
</feature>